<reference evidence="1 2" key="1">
    <citation type="journal article" date="2011" name="Environ. Microbiol.">
        <title>Genome of alkaliphilic Bacillus pseudofirmus OF4 reveals adaptations that support the ability to grow in an external pH range from 7.5 to 11.4.</title>
        <authorList>
            <person name="Janto B."/>
            <person name="Ahmed A."/>
            <person name="Ito M."/>
            <person name="Liu J."/>
            <person name="Hicks D.B."/>
            <person name="Pagni S."/>
            <person name="Fackelmayer O.J."/>
            <person name="Smith T.A."/>
            <person name="Earl J."/>
            <person name="Elbourne L.D."/>
            <person name="Hassan K."/>
            <person name="Paulsen I.T."/>
            <person name="Kolsto A.B."/>
            <person name="Tourasse N.J."/>
            <person name="Ehrlich G.D."/>
            <person name="Boissy R."/>
            <person name="Ivey D.M."/>
            <person name="Li G."/>
            <person name="Xue Y."/>
            <person name="Ma Y."/>
            <person name="Hu F.Z."/>
            <person name="Krulwich T.A."/>
        </authorList>
    </citation>
    <scope>NUCLEOTIDE SEQUENCE [LARGE SCALE GENOMIC DNA]</scope>
    <source>
        <strain evidence="2">ATCC BAA-2126 / JCM 17055 / OF4</strain>
    </source>
</reference>
<gene>
    <name evidence="1" type="ordered locus">BpOF4_05975</name>
</gene>
<dbReference type="EMBL" id="CP001878">
    <property type="protein sequence ID" value="ADC49257.1"/>
    <property type="molecule type" value="Genomic_DNA"/>
</dbReference>
<evidence type="ECO:0000313" key="2">
    <source>
        <dbReference type="Proteomes" id="UP000001544"/>
    </source>
</evidence>
<evidence type="ECO:0000313" key="1">
    <source>
        <dbReference type="EMBL" id="ADC49257.1"/>
    </source>
</evidence>
<accession>D3FZL5</accession>
<name>D3FZL5_ALKPO</name>
<dbReference type="KEGG" id="bpf:BpOF4_05975"/>
<dbReference type="AlphaFoldDB" id="D3FZL5"/>
<keyword evidence="2" id="KW-1185">Reference proteome</keyword>
<sequence length="35" mass="4135">MFEGSFGWKLRRDIKNAWVLEVNLLLLMLENLEGV</sequence>
<proteinExistence type="predicted"/>
<organism evidence="1 2">
    <name type="scientific">Alkalihalophilus pseudofirmus (strain ATCC BAA-2126 / JCM 17055 / OF4)</name>
    <name type="common">Bacillus pseudofirmus</name>
    <dbReference type="NCBI Taxonomy" id="398511"/>
    <lineage>
        <taxon>Bacteria</taxon>
        <taxon>Bacillati</taxon>
        <taxon>Bacillota</taxon>
        <taxon>Bacilli</taxon>
        <taxon>Bacillales</taxon>
        <taxon>Bacillaceae</taxon>
        <taxon>Alkalihalophilus</taxon>
    </lineage>
</organism>
<dbReference type="Proteomes" id="UP000001544">
    <property type="component" value="Chromosome"/>
</dbReference>
<protein>
    <submittedName>
        <fullName evidence="1">Uncharacterized protein</fullName>
    </submittedName>
</protein>
<dbReference type="HOGENOM" id="CLU_3363305_0_0_9"/>